<dbReference type="Proteomes" id="UP001500711">
    <property type="component" value="Unassembled WGS sequence"/>
</dbReference>
<accession>A0ABP7BDY9</accession>
<evidence type="ECO:0000313" key="2">
    <source>
        <dbReference type="EMBL" id="GAA3656175.1"/>
    </source>
</evidence>
<reference evidence="3" key="1">
    <citation type="journal article" date="2019" name="Int. J. Syst. Evol. Microbiol.">
        <title>The Global Catalogue of Microorganisms (GCM) 10K type strain sequencing project: providing services to taxonomists for standard genome sequencing and annotation.</title>
        <authorList>
            <consortium name="The Broad Institute Genomics Platform"/>
            <consortium name="The Broad Institute Genome Sequencing Center for Infectious Disease"/>
            <person name="Wu L."/>
            <person name="Ma J."/>
        </authorList>
    </citation>
    <scope>NUCLEOTIDE SEQUENCE [LARGE SCALE GENOMIC DNA]</scope>
    <source>
        <strain evidence="3">JCM 17494</strain>
    </source>
</reference>
<organism evidence="2 3">
    <name type="scientific">Lentzea roselyniae</name>
    <dbReference type="NCBI Taxonomy" id="531940"/>
    <lineage>
        <taxon>Bacteria</taxon>
        <taxon>Bacillati</taxon>
        <taxon>Actinomycetota</taxon>
        <taxon>Actinomycetes</taxon>
        <taxon>Pseudonocardiales</taxon>
        <taxon>Pseudonocardiaceae</taxon>
        <taxon>Lentzea</taxon>
    </lineage>
</organism>
<dbReference type="EMBL" id="BAABBE010000013">
    <property type="protein sequence ID" value="GAA3656175.1"/>
    <property type="molecule type" value="Genomic_DNA"/>
</dbReference>
<feature type="region of interest" description="Disordered" evidence="1">
    <location>
        <begin position="1"/>
        <end position="31"/>
    </location>
</feature>
<keyword evidence="3" id="KW-1185">Reference proteome</keyword>
<gene>
    <name evidence="2" type="ORF">GCM10022267_47940</name>
</gene>
<proteinExistence type="predicted"/>
<protein>
    <submittedName>
        <fullName evidence="2">Uncharacterized protein</fullName>
    </submittedName>
</protein>
<evidence type="ECO:0000256" key="1">
    <source>
        <dbReference type="SAM" id="MobiDB-lite"/>
    </source>
</evidence>
<sequence>MTTRRNRIPGAERWARRPEPTTEGIFAMNPTDPPTDHELWAVLNVDEFQFRLVKPWNLDMLAAALRNAAARGAQVEVRAYNEQNAEITVLVNPARAHVVHIGKRNVVVPRNGMPDVSVNGLTKADAG</sequence>
<comment type="caution">
    <text evidence="2">The sequence shown here is derived from an EMBL/GenBank/DDBJ whole genome shotgun (WGS) entry which is preliminary data.</text>
</comment>
<evidence type="ECO:0000313" key="3">
    <source>
        <dbReference type="Proteomes" id="UP001500711"/>
    </source>
</evidence>
<name>A0ABP7BDY9_9PSEU</name>